<dbReference type="EMBL" id="CAXKWB010001545">
    <property type="protein sequence ID" value="CAL4064796.1"/>
    <property type="molecule type" value="Genomic_DNA"/>
</dbReference>
<keyword evidence="16" id="KW-1015">Disulfide bond</keyword>
<evidence type="ECO:0000313" key="19">
    <source>
        <dbReference type="EMBL" id="CAL4064796.1"/>
    </source>
</evidence>
<dbReference type="PROSITE" id="PS50267">
    <property type="entry name" value="NA_NEUROTRAN_SYMP_3"/>
    <property type="match status" value="1"/>
</dbReference>
<proteinExistence type="inferred from homology"/>
<evidence type="ECO:0000256" key="3">
    <source>
        <dbReference type="ARBA" id="ARBA00022448"/>
    </source>
</evidence>
<dbReference type="GO" id="GO:0046872">
    <property type="term" value="F:metal ion binding"/>
    <property type="evidence" value="ECO:0007669"/>
    <property type="project" value="UniProtKB-KW"/>
</dbReference>
<keyword evidence="9" id="KW-0406">Ion transport</keyword>
<feature type="non-terminal residue" evidence="19">
    <location>
        <position position="643"/>
    </location>
</feature>
<feature type="binding site" evidence="15">
    <location>
        <position position="96"/>
    </location>
    <ligand>
        <name>Na(+)</name>
        <dbReference type="ChEBI" id="CHEBI:29101"/>
        <label>1</label>
    </ligand>
</feature>
<evidence type="ECO:0000256" key="16">
    <source>
        <dbReference type="PIRSR" id="PIRSR600175-2"/>
    </source>
</evidence>
<keyword evidence="4 18" id="KW-0812">Transmembrane</keyword>
<evidence type="ECO:0000256" key="9">
    <source>
        <dbReference type="ARBA" id="ARBA00023065"/>
    </source>
</evidence>
<organism evidence="19 20">
    <name type="scientific">Meganyctiphanes norvegica</name>
    <name type="common">Northern krill</name>
    <name type="synonym">Thysanopoda norvegica</name>
    <dbReference type="NCBI Taxonomy" id="48144"/>
    <lineage>
        <taxon>Eukaryota</taxon>
        <taxon>Metazoa</taxon>
        <taxon>Ecdysozoa</taxon>
        <taxon>Arthropoda</taxon>
        <taxon>Crustacea</taxon>
        <taxon>Multicrustacea</taxon>
        <taxon>Malacostraca</taxon>
        <taxon>Eumalacostraca</taxon>
        <taxon>Eucarida</taxon>
        <taxon>Euphausiacea</taxon>
        <taxon>Euphausiidae</taxon>
        <taxon>Meganyctiphanes</taxon>
    </lineage>
</organism>
<feature type="region of interest" description="Disordered" evidence="17">
    <location>
        <begin position="624"/>
        <end position="643"/>
    </location>
</feature>
<dbReference type="PRINTS" id="PR00176">
    <property type="entry name" value="NANEUSMPORT"/>
</dbReference>
<evidence type="ECO:0000256" key="7">
    <source>
        <dbReference type="ARBA" id="ARBA00022989"/>
    </source>
</evidence>
<feature type="binding site" evidence="15">
    <location>
        <position position="448"/>
    </location>
    <ligand>
        <name>Na(+)</name>
        <dbReference type="ChEBI" id="CHEBI:29101"/>
        <label>1</label>
    </ligand>
</feature>
<dbReference type="GO" id="GO:0005283">
    <property type="term" value="F:amino acid:sodium symporter activity"/>
    <property type="evidence" value="ECO:0007669"/>
    <property type="project" value="TreeGrafter"/>
</dbReference>
<feature type="disulfide bond" evidence="16">
    <location>
        <begin position="198"/>
        <end position="207"/>
    </location>
</feature>
<evidence type="ECO:0000256" key="18">
    <source>
        <dbReference type="SAM" id="Phobius"/>
    </source>
</evidence>
<dbReference type="Pfam" id="PF00209">
    <property type="entry name" value="SNF"/>
    <property type="match status" value="1"/>
</dbReference>
<evidence type="ECO:0000256" key="2">
    <source>
        <dbReference type="ARBA" id="ARBA00006459"/>
    </source>
</evidence>
<keyword evidence="10 18" id="KW-0472">Membrane</keyword>
<feature type="transmembrane region" description="Helical" evidence="18">
    <location>
        <begin position="372"/>
        <end position="393"/>
    </location>
</feature>
<keyword evidence="20" id="KW-1185">Reference proteome</keyword>
<feature type="transmembrane region" description="Helical" evidence="18">
    <location>
        <begin position="159"/>
        <end position="186"/>
    </location>
</feature>
<feature type="binding site" evidence="15">
    <location>
        <position position="346"/>
    </location>
    <ligand>
        <name>Na(+)</name>
        <dbReference type="ChEBI" id="CHEBI:29101"/>
        <label>1</label>
    </ligand>
</feature>
<evidence type="ECO:0000256" key="14">
    <source>
        <dbReference type="ARBA" id="ARBA00040215"/>
    </source>
</evidence>
<comment type="subcellular location">
    <subcellularLocation>
        <location evidence="1">Membrane</location>
        <topology evidence="1">Multi-pass membrane protein</topology>
    </subcellularLocation>
</comment>
<dbReference type="InterPro" id="IPR000175">
    <property type="entry name" value="Na/ntran_symport"/>
</dbReference>
<evidence type="ECO:0000256" key="12">
    <source>
        <dbReference type="ARBA" id="ARBA00023201"/>
    </source>
</evidence>
<evidence type="ECO:0000313" key="20">
    <source>
        <dbReference type="Proteomes" id="UP001497623"/>
    </source>
</evidence>
<evidence type="ECO:0000256" key="5">
    <source>
        <dbReference type="ARBA" id="ARBA00022847"/>
    </source>
</evidence>
<sequence length="643" mass="71660">MSIVMLNTAQVSLPSIFNLDFWSNDLKLDKFVTKYHETSQKNISGSKGLNTPPSYFERIFLICGNGSLPEDEDEGEERQQWSHPIEFLLSCIAMSVGLGNVWRFPTTAYENGGGAFLIPYLVVLTFIGRPLYFMELAMGQFSSFGSVKVWKMVPAVKGVGFGQCIATWSVVTYYCSLMALTVFYFVHSFQAVLPWTVCDPAWADDNCRDASYNYTALNTTGEVLFLNDTSPMAKGQSSSEQFFYKYVLNYKADISDGIGLPEWRLTLCLLFSWVVLFLTLAKGVQSSGKVAYFTAIFPYLVLFTLLGRGVTLPGSVDGILYFITPQWHRLLEIKVWYAAVTQSFFSLSVGFGSITMFSSYNSFNQNIYRDAWIISLADTLTSMLAGFTVFSILGNLAYELDDSIENVVRSGAGLAFISYPDAIAKFNWVPQLFAVLFFLMLFTLGLGSAAGLTGGVIAVICDQFPTWKKSYVTAGVAVAGFLIGLVYVTPGGQWILELVDYFGGGFIIFVLVIVEVIAVNWIYGMKNFISDIKFMLHVDLGIYWKFCWLIFIPVALTGILVYILIDIQLPKVDGMPFPDIAYTCGWILSGVAIGMVVIFFIHAVSKSQGDSLFEKIGNTFKPKDTWGPKKASNRREWEKAKNT</sequence>
<evidence type="ECO:0000256" key="6">
    <source>
        <dbReference type="ARBA" id="ARBA00022970"/>
    </source>
</evidence>
<evidence type="ECO:0000256" key="1">
    <source>
        <dbReference type="ARBA" id="ARBA00004141"/>
    </source>
</evidence>
<evidence type="ECO:0000256" key="8">
    <source>
        <dbReference type="ARBA" id="ARBA00023053"/>
    </source>
</evidence>
<comment type="caution">
    <text evidence="19">The sequence shown here is derived from an EMBL/GenBank/DDBJ whole genome shotgun (WGS) entry which is preliminary data.</text>
</comment>
<keyword evidence="12" id="KW-0739">Sodium transport</keyword>
<feature type="transmembrane region" description="Helical" evidence="18">
    <location>
        <begin position="296"/>
        <end position="323"/>
    </location>
</feature>
<evidence type="ECO:0000256" key="11">
    <source>
        <dbReference type="ARBA" id="ARBA00023180"/>
    </source>
</evidence>
<feature type="binding site" evidence="15">
    <location>
        <position position="100"/>
    </location>
    <ligand>
        <name>Na(+)</name>
        <dbReference type="ChEBI" id="CHEBI:29101"/>
        <label>1</label>
    </ligand>
</feature>
<feature type="transmembrane region" description="Helical" evidence="18">
    <location>
        <begin position="117"/>
        <end position="138"/>
    </location>
</feature>
<dbReference type="Proteomes" id="UP001497623">
    <property type="component" value="Unassembled WGS sequence"/>
</dbReference>
<dbReference type="InterPro" id="IPR037272">
    <property type="entry name" value="SNS_sf"/>
</dbReference>
<feature type="transmembrane region" description="Helical" evidence="18">
    <location>
        <begin position="471"/>
        <end position="489"/>
    </location>
</feature>
<keyword evidence="3" id="KW-0813">Transport</keyword>
<dbReference type="GO" id="GO:0089718">
    <property type="term" value="P:amino acid import across plasma membrane"/>
    <property type="evidence" value="ECO:0007669"/>
    <property type="project" value="TreeGrafter"/>
</dbReference>
<dbReference type="GO" id="GO:0015179">
    <property type="term" value="F:L-amino acid transmembrane transporter activity"/>
    <property type="evidence" value="ECO:0007669"/>
    <property type="project" value="TreeGrafter"/>
</dbReference>
<feature type="transmembrane region" description="Helical" evidence="18">
    <location>
        <begin position="585"/>
        <end position="605"/>
    </location>
</feature>
<feature type="transmembrane region" description="Helical" evidence="18">
    <location>
        <begin position="432"/>
        <end position="459"/>
    </location>
</feature>
<comment type="similarity">
    <text evidence="2">Belongs to the sodium:neurotransmitter symporter (SNF) (TC 2.A.22) family.</text>
</comment>
<feature type="transmembrane region" description="Helical" evidence="18">
    <location>
        <begin position="501"/>
        <end position="523"/>
    </location>
</feature>
<evidence type="ECO:0000256" key="17">
    <source>
        <dbReference type="SAM" id="MobiDB-lite"/>
    </source>
</evidence>
<evidence type="ECO:0000256" key="13">
    <source>
        <dbReference type="ARBA" id="ARBA00037785"/>
    </source>
</evidence>
<keyword evidence="8 15" id="KW-0915">Sodium</keyword>
<dbReference type="AlphaFoldDB" id="A0AAV2PSS4"/>
<dbReference type="PROSITE" id="PS00754">
    <property type="entry name" value="NA_NEUROTRAN_SYMP_2"/>
    <property type="match status" value="1"/>
</dbReference>
<dbReference type="PANTHER" id="PTHR11616">
    <property type="entry name" value="SODIUM/CHLORIDE DEPENDENT TRANSPORTER"/>
    <property type="match status" value="1"/>
</dbReference>
<keyword evidence="5" id="KW-0769">Symport</keyword>
<dbReference type="PANTHER" id="PTHR11616:SF321">
    <property type="entry name" value="SODIUM-DEPENDENT NUTRIENT AMINO ACID TRANSPORTER 1-RELATED"/>
    <property type="match status" value="1"/>
</dbReference>
<name>A0AAV2PSS4_MEGNR</name>
<gene>
    <name evidence="19" type="ORF">MNOR_LOCUS4254</name>
</gene>
<feature type="transmembrane region" description="Helical" evidence="18">
    <location>
        <begin position="335"/>
        <end position="360"/>
    </location>
</feature>
<keyword evidence="11" id="KW-0325">Glycoprotein</keyword>
<feature type="binding site" evidence="15">
    <location>
        <position position="444"/>
    </location>
    <ligand>
        <name>Na(+)</name>
        <dbReference type="ChEBI" id="CHEBI:29101"/>
        <label>1</label>
    </ligand>
</feature>
<dbReference type="SUPFAM" id="SSF161070">
    <property type="entry name" value="SNF-like"/>
    <property type="match status" value="1"/>
</dbReference>
<accession>A0AAV2PSS4</accession>
<keyword evidence="7 18" id="KW-1133">Transmembrane helix</keyword>
<evidence type="ECO:0000256" key="15">
    <source>
        <dbReference type="PIRSR" id="PIRSR600175-1"/>
    </source>
</evidence>
<feature type="transmembrane region" description="Helical" evidence="18">
    <location>
        <begin position="543"/>
        <end position="565"/>
    </location>
</feature>
<evidence type="ECO:0000256" key="4">
    <source>
        <dbReference type="ARBA" id="ARBA00022692"/>
    </source>
</evidence>
<dbReference type="GO" id="GO:0005886">
    <property type="term" value="C:plasma membrane"/>
    <property type="evidence" value="ECO:0007669"/>
    <property type="project" value="TreeGrafter"/>
</dbReference>
<keyword evidence="15" id="KW-0479">Metal-binding</keyword>
<protein>
    <recommendedName>
        <fullName evidence="14">Sodium-dependent nutrient amino acid transporter 1</fullName>
    </recommendedName>
</protein>
<comment type="function">
    <text evidence="13">Unusual broad substrate spectrum amino acid:sodium cotransporter that promotes absorption of the D isomers of essential amino acids. Neutral amino acids are the preferred substrates, especially methionine and phenylalanine.</text>
</comment>
<reference evidence="19 20" key="1">
    <citation type="submission" date="2024-05" db="EMBL/GenBank/DDBJ databases">
        <authorList>
            <person name="Wallberg A."/>
        </authorList>
    </citation>
    <scope>NUCLEOTIDE SEQUENCE [LARGE SCALE GENOMIC DNA]</scope>
</reference>
<evidence type="ECO:0000256" key="10">
    <source>
        <dbReference type="ARBA" id="ARBA00023136"/>
    </source>
</evidence>
<keyword evidence="6" id="KW-0029">Amino-acid transport</keyword>